<evidence type="ECO:0000256" key="1">
    <source>
        <dbReference type="ARBA" id="ARBA00022448"/>
    </source>
</evidence>
<feature type="chain" id="PRO_5018342300" description="Lipopolysaccharide export system protein LptA" evidence="4">
    <location>
        <begin position="23"/>
        <end position="195"/>
    </location>
</feature>
<evidence type="ECO:0000256" key="2">
    <source>
        <dbReference type="ARBA" id="ARBA00022729"/>
    </source>
</evidence>
<dbReference type="GO" id="GO:0001530">
    <property type="term" value="F:lipopolysaccharide binding"/>
    <property type="evidence" value="ECO:0007669"/>
    <property type="project" value="InterPro"/>
</dbReference>
<reference evidence="7 8" key="1">
    <citation type="submission" date="2018-11" db="EMBL/GenBank/DDBJ databases">
        <title>Genomic Encyclopedia of Type Strains, Phase IV (KMG-IV): sequencing the most valuable type-strain genomes for metagenomic binning, comparative biology and taxonomic classification.</title>
        <authorList>
            <person name="Goeker M."/>
        </authorList>
    </citation>
    <scope>NUCLEOTIDE SEQUENCE [LARGE SCALE GENOMIC DNA]</scope>
    <source>
        <strain evidence="7 8">DSM 21945</strain>
    </source>
</reference>
<dbReference type="InterPro" id="IPR014340">
    <property type="entry name" value="LptA"/>
</dbReference>
<evidence type="ECO:0000256" key="4">
    <source>
        <dbReference type="HAMAP-Rule" id="MF_01914"/>
    </source>
</evidence>
<feature type="region of interest" description="Disordered" evidence="5">
    <location>
        <begin position="158"/>
        <end position="195"/>
    </location>
</feature>
<organism evidence="7 8">
    <name type="scientific">Gallaecimonas pentaromativorans</name>
    <dbReference type="NCBI Taxonomy" id="584787"/>
    <lineage>
        <taxon>Bacteria</taxon>
        <taxon>Pseudomonadati</taxon>
        <taxon>Pseudomonadota</taxon>
        <taxon>Gammaproteobacteria</taxon>
        <taxon>Enterobacterales</taxon>
        <taxon>Gallaecimonadaceae</taxon>
        <taxon>Gallaecimonas</taxon>
    </lineage>
</organism>
<feature type="domain" description="Organic solvent tolerance-like N-terminal" evidence="6">
    <location>
        <begin position="33"/>
        <end position="140"/>
    </location>
</feature>
<comment type="caution">
    <text evidence="7">The sequence shown here is derived from an EMBL/GenBank/DDBJ whole genome shotgun (WGS) entry which is preliminary data.</text>
</comment>
<dbReference type="PANTHER" id="PTHR36504:SF1">
    <property type="entry name" value="LIPOPOLYSACCHARIDE EXPORT SYSTEM PROTEIN LPTA"/>
    <property type="match status" value="1"/>
</dbReference>
<dbReference type="Gene3D" id="2.60.450.10">
    <property type="entry name" value="Lipopolysaccharide (LPS) transport protein A like domain"/>
    <property type="match status" value="1"/>
</dbReference>
<evidence type="ECO:0000313" key="8">
    <source>
        <dbReference type="Proteomes" id="UP000268033"/>
    </source>
</evidence>
<dbReference type="GO" id="GO:0009279">
    <property type="term" value="C:cell outer membrane"/>
    <property type="evidence" value="ECO:0007669"/>
    <property type="project" value="TreeGrafter"/>
</dbReference>
<dbReference type="InterPro" id="IPR005653">
    <property type="entry name" value="OstA-like_N"/>
</dbReference>
<name>A0A3N1Q1T6_9GAMM</name>
<dbReference type="Proteomes" id="UP000268033">
    <property type="component" value="Unassembled WGS sequence"/>
</dbReference>
<comment type="similarity">
    <text evidence="4">Belongs to the LptA family.</text>
</comment>
<dbReference type="EMBL" id="RJUL01000001">
    <property type="protein sequence ID" value="ROQ30806.1"/>
    <property type="molecule type" value="Genomic_DNA"/>
</dbReference>
<dbReference type="GO" id="GO:0030288">
    <property type="term" value="C:outer membrane-bounded periplasmic space"/>
    <property type="evidence" value="ECO:0007669"/>
    <property type="project" value="TreeGrafter"/>
</dbReference>
<keyword evidence="1 4" id="KW-0813">Transport</keyword>
<comment type="function">
    <text evidence="4">Involved in the assembly of lipopolysaccharide (LPS). Required for the translocation of LPS from the inner membrane to the outer membrane. May form a bridge between the inner membrane and the outer membrane, via interactions with LptC and LptD, thereby facilitating LPS transfer across the periplasm.</text>
</comment>
<dbReference type="PANTHER" id="PTHR36504">
    <property type="entry name" value="LIPOPOLYSACCHARIDE EXPORT SYSTEM PROTEIN LPTA"/>
    <property type="match status" value="1"/>
</dbReference>
<comment type="subcellular location">
    <subcellularLocation>
        <location evidence="4">Periplasm</location>
    </subcellularLocation>
</comment>
<comment type="subunit">
    <text evidence="4">Component of the lipopolysaccharide transport and assembly complex.</text>
</comment>
<dbReference type="NCBIfam" id="TIGR03002">
    <property type="entry name" value="outer_YhbN_LptA"/>
    <property type="match status" value="1"/>
</dbReference>
<evidence type="ECO:0000259" key="6">
    <source>
        <dbReference type="Pfam" id="PF03968"/>
    </source>
</evidence>
<evidence type="ECO:0000313" key="7">
    <source>
        <dbReference type="EMBL" id="ROQ30806.1"/>
    </source>
</evidence>
<evidence type="ECO:0000256" key="5">
    <source>
        <dbReference type="SAM" id="MobiDB-lite"/>
    </source>
</evidence>
<accession>A0A3N1Q1T6</accession>
<keyword evidence="8" id="KW-1185">Reference proteome</keyword>
<sequence length="195" mass="21274" precursor="true">MNSSKIISSVLLALLLPLQAMASDGDFGEKIAISSSKNYADGLKKIIVYEHDVKITQGSLTITADRLEVNASGPERIFTATGNPVTFRQKLNDGTWVKAQAKEIRYYDNKRLVVMTGAAQIEQNGSLAKGDTIKYDLANQRLMATADDEQGRVTTIFEPSKNAATNNEPDAIPAIPTEPEQQEDPSEHNNAQEGH</sequence>
<dbReference type="STRING" id="584787.GCA_001247655_03605"/>
<dbReference type="RefSeq" id="WP_050659070.1">
    <property type="nucleotide sequence ID" value="NZ_JBLXAC010000002.1"/>
</dbReference>
<feature type="signal peptide" evidence="4">
    <location>
        <begin position="1"/>
        <end position="22"/>
    </location>
</feature>
<dbReference type="GO" id="GO:0015920">
    <property type="term" value="P:lipopolysaccharide transport"/>
    <property type="evidence" value="ECO:0007669"/>
    <property type="project" value="UniProtKB-UniRule"/>
</dbReference>
<evidence type="ECO:0000256" key="3">
    <source>
        <dbReference type="ARBA" id="ARBA00022764"/>
    </source>
</evidence>
<protein>
    <recommendedName>
        <fullName evidence="4">Lipopolysaccharide export system protein LptA</fullName>
    </recommendedName>
</protein>
<dbReference type="Pfam" id="PF03968">
    <property type="entry name" value="LptD_N"/>
    <property type="match status" value="1"/>
</dbReference>
<dbReference type="InterPro" id="IPR052037">
    <property type="entry name" value="LPS_export_LptA"/>
</dbReference>
<keyword evidence="3 4" id="KW-0574">Periplasm</keyword>
<dbReference type="AlphaFoldDB" id="A0A3N1Q1T6"/>
<keyword evidence="2 4" id="KW-0732">Signal</keyword>
<proteinExistence type="inferred from homology"/>
<dbReference type="GO" id="GO:0043165">
    <property type="term" value="P:Gram-negative-bacterium-type cell outer membrane assembly"/>
    <property type="evidence" value="ECO:0007669"/>
    <property type="project" value="UniProtKB-UniRule"/>
</dbReference>
<dbReference type="HAMAP" id="MF_01914">
    <property type="entry name" value="LPS_assembly_LptA"/>
    <property type="match status" value="1"/>
</dbReference>
<gene>
    <name evidence="4" type="primary">lptA</name>
    <name evidence="7" type="ORF">EDC28_101499</name>
</gene>
<dbReference type="GO" id="GO:0017089">
    <property type="term" value="F:glycolipid transfer activity"/>
    <property type="evidence" value="ECO:0007669"/>
    <property type="project" value="TreeGrafter"/>
</dbReference>